<dbReference type="InterPro" id="IPR015679">
    <property type="entry name" value="PLipase_D_fam"/>
</dbReference>
<evidence type="ECO:0000256" key="3">
    <source>
        <dbReference type="ARBA" id="ARBA00004613"/>
    </source>
</evidence>
<dbReference type="GO" id="GO:0004630">
    <property type="term" value="F:phospholipase D activity"/>
    <property type="evidence" value="ECO:0007669"/>
    <property type="project" value="UniProtKB-EC"/>
</dbReference>
<protein>
    <recommendedName>
        <fullName evidence="4">Phospholipase D</fullName>
    </recommendedName>
    <alternativeName>
        <fullName evidence="9">Choline phosphatase</fullName>
    </alternativeName>
</protein>
<evidence type="ECO:0000259" key="10">
    <source>
        <dbReference type="PROSITE" id="PS50035"/>
    </source>
</evidence>
<evidence type="ECO:0000256" key="1">
    <source>
        <dbReference type="ARBA" id="ARBA00000798"/>
    </source>
</evidence>
<dbReference type="Proteomes" id="UP000059113">
    <property type="component" value="Chromosome"/>
</dbReference>
<name>A0A0H4VBW1_9SPHN</name>
<feature type="domain" description="PLD phosphodiesterase" evidence="10">
    <location>
        <begin position="142"/>
        <end position="169"/>
    </location>
</feature>
<evidence type="ECO:0000256" key="4">
    <source>
        <dbReference type="ARBA" id="ARBA00018392"/>
    </source>
</evidence>
<dbReference type="GO" id="GO:0005576">
    <property type="term" value="C:extracellular region"/>
    <property type="evidence" value="ECO:0007669"/>
    <property type="project" value="UniProtKB-SubCell"/>
</dbReference>
<comment type="subcellular location">
    <subcellularLocation>
        <location evidence="3">Secreted</location>
    </subcellularLocation>
</comment>
<accession>A0A0H4VBW1</accession>
<dbReference type="Pfam" id="PF13091">
    <property type="entry name" value="PLDc_2"/>
    <property type="match status" value="1"/>
</dbReference>
<dbReference type="CDD" id="cd09140">
    <property type="entry name" value="PLDc_vPLD1_2_like_bac_1"/>
    <property type="match status" value="1"/>
</dbReference>
<organism evidence="11 12">
    <name type="scientific">Aurantiacibacter atlanticus</name>
    <dbReference type="NCBI Taxonomy" id="1648404"/>
    <lineage>
        <taxon>Bacteria</taxon>
        <taxon>Pseudomonadati</taxon>
        <taxon>Pseudomonadota</taxon>
        <taxon>Alphaproteobacteria</taxon>
        <taxon>Sphingomonadales</taxon>
        <taxon>Erythrobacteraceae</taxon>
        <taxon>Aurantiacibacter</taxon>
    </lineage>
</organism>
<keyword evidence="8" id="KW-0443">Lipid metabolism</keyword>
<gene>
    <name evidence="11" type="ORF">CP97_09110</name>
</gene>
<dbReference type="InterPro" id="IPR025202">
    <property type="entry name" value="PLD-like_dom"/>
</dbReference>
<comment type="function">
    <text evidence="2">Could be a virulence factor.</text>
</comment>
<dbReference type="InterPro" id="IPR001736">
    <property type="entry name" value="PLipase_D/transphosphatidylase"/>
</dbReference>
<dbReference type="AlphaFoldDB" id="A0A0H4VBW1"/>
<comment type="catalytic activity">
    <reaction evidence="1">
        <text>a 1,2-diacyl-sn-glycero-3-phosphocholine + H2O = a 1,2-diacyl-sn-glycero-3-phosphate + choline + H(+)</text>
        <dbReference type="Rhea" id="RHEA:14445"/>
        <dbReference type="ChEBI" id="CHEBI:15354"/>
        <dbReference type="ChEBI" id="CHEBI:15377"/>
        <dbReference type="ChEBI" id="CHEBI:15378"/>
        <dbReference type="ChEBI" id="CHEBI:57643"/>
        <dbReference type="ChEBI" id="CHEBI:58608"/>
        <dbReference type="EC" id="3.1.4.4"/>
    </reaction>
</comment>
<evidence type="ECO:0000256" key="5">
    <source>
        <dbReference type="ARBA" id="ARBA00022525"/>
    </source>
</evidence>
<evidence type="ECO:0000256" key="6">
    <source>
        <dbReference type="ARBA" id="ARBA00022737"/>
    </source>
</evidence>
<dbReference type="RefSeq" id="WP_048885667.1">
    <property type="nucleotide sequence ID" value="NZ_CP011310.1"/>
</dbReference>
<proteinExistence type="predicted"/>
<keyword evidence="6" id="KW-0677">Repeat</keyword>
<dbReference type="PANTHER" id="PTHR18896:SF76">
    <property type="entry name" value="PHOSPHOLIPASE"/>
    <property type="match status" value="1"/>
</dbReference>
<feature type="domain" description="PLD phosphodiesterase" evidence="10">
    <location>
        <begin position="356"/>
        <end position="383"/>
    </location>
</feature>
<evidence type="ECO:0000313" key="11">
    <source>
        <dbReference type="EMBL" id="AKQ42142.1"/>
    </source>
</evidence>
<evidence type="ECO:0000256" key="2">
    <source>
        <dbReference type="ARBA" id="ARBA00003145"/>
    </source>
</evidence>
<keyword evidence="7" id="KW-0378">Hydrolase</keyword>
<dbReference type="CDD" id="cd09143">
    <property type="entry name" value="PLDc_vPLD1_2_like_bac_2"/>
    <property type="match status" value="1"/>
</dbReference>
<evidence type="ECO:0000256" key="8">
    <source>
        <dbReference type="ARBA" id="ARBA00023098"/>
    </source>
</evidence>
<keyword evidence="12" id="KW-1185">Reference proteome</keyword>
<reference evidence="12" key="2">
    <citation type="submission" date="2015-04" db="EMBL/GenBank/DDBJ databases">
        <title>The complete genome sequence of Erythrobacter sp. s21-N3.</title>
        <authorList>
            <person name="Zhuang L."/>
            <person name="Liu Y."/>
            <person name="Shao Z."/>
        </authorList>
    </citation>
    <scope>NUCLEOTIDE SEQUENCE [LARGE SCALE GENOMIC DNA]</scope>
    <source>
        <strain evidence="12">s21-N3</strain>
    </source>
</reference>
<dbReference type="STRING" id="1648404.CP97_09110"/>
<dbReference type="Pfam" id="PF00614">
    <property type="entry name" value="PLDc"/>
    <property type="match status" value="1"/>
</dbReference>
<evidence type="ECO:0000313" key="12">
    <source>
        <dbReference type="Proteomes" id="UP000059113"/>
    </source>
</evidence>
<evidence type="ECO:0000256" key="9">
    <source>
        <dbReference type="ARBA" id="ARBA00029594"/>
    </source>
</evidence>
<reference evidence="11 12" key="1">
    <citation type="journal article" date="2015" name="Int. J. Syst. Evol. Microbiol.">
        <title>Erythrobacter atlanticus sp. nov., a bacterium from ocean sediment able to degrade polycyclic aromatic hydrocarbons.</title>
        <authorList>
            <person name="Zhuang L."/>
            <person name="Liu Y."/>
            <person name="Wang L."/>
            <person name="Wang W."/>
            <person name="Shao Z."/>
        </authorList>
    </citation>
    <scope>NUCLEOTIDE SEQUENCE [LARGE SCALE GENOMIC DNA]</scope>
    <source>
        <strain evidence="12">s21-N3</strain>
    </source>
</reference>
<dbReference type="KEGG" id="ery:CP97_09110"/>
<dbReference type="SMART" id="SM00155">
    <property type="entry name" value="PLDc"/>
    <property type="match status" value="2"/>
</dbReference>
<dbReference type="GO" id="GO:0009395">
    <property type="term" value="P:phospholipid catabolic process"/>
    <property type="evidence" value="ECO:0007669"/>
    <property type="project" value="TreeGrafter"/>
</dbReference>
<dbReference type="EMBL" id="CP011310">
    <property type="protein sequence ID" value="AKQ42142.1"/>
    <property type="molecule type" value="Genomic_DNA"/>
</dbReference>
<sequence>MGNFAEDVEGFDDSSTEAGVWQYAHARRVRVVVDGEDYFDLIQQAMLKARQRILLIGWDFDTRIHLSRGRRWWQRGWRRDYPSRLGSFILWLNRNRPYLEVRILKWSYGFIKFFGRGSMMLDILRWWRHRRIDFKFDTAHPVACSHHQKIVVIDDDFAVCGGIDMTTRRWDTRDHAENDKRRTRPDGRPYPPWHDVTMMMEGEVAGALDVLGRARWVRSGGKPLKPPMPDEGSAWPDGLEPHFENVEIGIARTRAEYDGDPKVDEIENLFVQQIGAAQYFIYIENQYLTSHTICEAIARRLAEPDPPEIVIIMPEFAEGWMEEGAMSPARAKLVQALREIDSSNSLHLYIPYSGETAIYVHAKLMIVDDRILRIGSANLNNRSMGLDSECDVFIDCERTGNAGATDAITRIRHSMLAEHLGIAEDEVPGLIDEHGSMSEMIKHCGTNQRRWLKPFHPPEPDEWLVDLALRETLDPEEPEDLFAIVPPGRGLFRNGSLLARARDRISRKRKKKHG</sequence>
<dbReference type="OrthoDB" id="8828485at2"/>
<dbReference type="Gene3D" id="3.30.870.10">
    <property type="entry name" value="Endonuclease Chain A"/>
    <property type="match status" value="2"/>
</dbReference>
<dbReference type="PROSITE" id="PS50035">
    <property type="entry name" value="PLD"/>
    <property type="match status" value="2"/>
</dbReference>
<dbReference type="SUPFAM" id="SSF56024">
    <property type="entry name" value="Phospholipase D/nuclease"/>
    <property type="match status" value="2"/>
</dbReference>
<keyword evidence="5" id="KW-0964">Secreted</keyword>
<dbReference type="PATRIC" id="fig|1648404.4.peg.1898"/>
<evidence type="ECO:0000256" key="7">
    <source>
        <dbReference type="ARBA" id="ARBA00022801"/>
    </source>
</evidence>
<dbReference type="PANTHER" id="PTHR18896">
    <property type="entry name" value="PHOSPHOLIPASE D"/>
    <property type="match status" value="1"/>
</dbReference>